<proteinExistence type="predicted"/>
<feature type="transmembrane region" description="Helical" evidence="1">
    <location>
        <begin position="67"/>
        <end position="91"/>
    </location>
</feature>
<dbReference type="GeneID" id="14891297"/>
<keyword evidence="1" id="KW-0812">Transmembrane</keyword>
<feature type="transmembrane region" description="Helical" evidence="1">
    <location>
        <begin position="36"/>
        <end position="55"/>
    </location>
</feature>
<keyword evidence="3" id="KW-1185">Reference proteome</keyword>
<dbReference type="VEuPathDB" id="AmoebaDB:EIN_122310"/>
<reference evidence="2 3" key="1">
    <citation type="submission" date="2012-10" db="EMBL/GenBank/DDBJ databases">
        <authorList>
            <person name="Zafar N."/>
            <person name="Inman J."/>
            <person name="Hall N."/>
            <person name="Lorenzi H."/>
            <person name="Caler E."/>
        </authorList>
    </citation>
    <scope>NUCLEOTIDE SEQUENCE [LARGE SCALE GENOMIC DNA]</scope>
    <source>
        <strain evidence="2 3">IP1</strain>
    </source>
</reference>
<accession>A0A0A1UB40</accession>
<dbReference type="KEGG" id="eiv:EIN_122310"/>
<gene>
    <name evidence="2" type="ORF">EIN_122310</name>
</gene>
<dbReference type="EMBL" id="KB206380">
    <property type="protein sequence ID" value="ELP92320.1"/>
    <property type="molecule type" value="Genomic_DNA"/>
</dbReference>
<dbReference type="AlphaFoldDB" id="A0A0A1UB40"/>
<organism evidence="2 3">
    <name type="scientific">Entamoeba invadens IP1</name>
    <dbReference type="NCBI Taxonomy" id="370355"/>
    <lineage>
        <taxon>Eukaryota</taxon>
        <taxon>Amoebozoa</taxon>
        <taxon>Evosea</taxon>
        <taxon>Archamoebae</taxon>
        <taxon>Mastigamoebida</taxon>
        <taxon>Entamoebidae</taxon>
        <taxon>Entamoeba</taxon>
    </lineage>
</organism>
<dbReference type="Proteomes" id="UP000014680">
    <property type="component" value="Unassembled WGS sequence"/>
</dbReference>
<evidence type="ECO:0000313" key="3">
    <source>
        <dbReference type="Proteomes" id="UP000014680"/>
    </source>
</evidence>
<evidence type="ECO:0000256" key="1">
    <source>
        <dbReference type="SAM" id="Phobius"/>
    </source>
</evidence>
<evidence type="ECO:0000313" key="2">
    <source>
        <dbReference type="EMBL" id="ELP92320.1"/>
    </source>
</evidence>
<sequence>MYYCCITFILHLNNFDCELLFICLYTQHQHYNTDELIAVHVLFTPILPLSTRFWYPLLSLFSIKSLLLLLLLIFRLLFWCVSRLVFCLWHLCCLQFLCDLMNHKTTHITSYFLCFDYKNPLLLC</sequence>
<keyword evidence="1" id="KW-1133">Transmembrane helix</keyword>
<name>A0A0A1UB40_ENTIV</name>
<dbReference type="RefSeq" id="XP_004259091.1">
    <property type="nucleotide sequence ID" value="XM_004259043.1"/>
</dbReference>
<protein>
    <submittedName>
        <fullName evidence="2">Uncharacterized protein</fullName>
    </submittedName>
</protein>
<keyword evidence="1" id="KW-0472">Membrane</keyword>